<evidence type="ECO:0000256" key="1">
    <source>
        <dbReference type="ARBA" id="ARBA00011073"/>
    </source>
</evidence>
<dbReference type="Gene3D" id="3.40.50.200">
    <property type="entry name" value="Peptidase S8/S53 domain"/>
    <property type="match status" value="1"/>
</dbReference>
<protein>
    <recommendedName>
        <fullName evidence="5">Peptidase S8/S53 domain-containing protein</fullName>
    </recommendedName>
</protein>
<dbReference type="SUPFAM" id="SSF52743">
    <property type="entry name" value="Subtilisin-like"/>
    <property type="match status" value="1"/>
</dbReference>
<gene>
    <name evidence="6" type="ORF">S01H1_76437</name>
</gene>
<dbReference type="PROSITE" id="PS51892">
    <property type="entry name" value="SUBTILASE"/>
    <property type="match status" value="1"/>
</dbReference>
<comment type="caution">
    <text evidence="6">The sequence shown here is derived from an EMBL/GenBank/DDBJ whole genome shotgun (WGS) entry which is preliminary data.</text>
</comment>
<dbReference type="GO" id="GO:0004252">
    <property type="term" value="F:serine-type endopeptidase activity"/>
    <property type="evidence" value="ECO:0007669"/>
    <property type="project" value="InterPro"/>
</dbReference>
<sequence length="203" mass="21185">MFVPGEVVVRLEGQRVGRALKLPAGVGVRDATRALRRNPRVAYAVPNYVATASAALPNDPGTAPGTAGQPGGWVKKQWNFLPCGGLCYGPAAKSQFESLGGIDAIGAWQNLADAGRRGAPGVRVAVLDTGIAYRSLQSGRTRFRRSPDFAAEQFAGGHDFVRNDPIGLDENGHGTHVAGTIGERTGNGVGVTGLAYRAKLLPV</sequence>
<dbReference type="InterPro" id="IPR036852">
    <property type="entry name" value="Peptidase_S8/S53_dom_sf"/>
</dbReference>
<evidence type="ECO:0000256" key="4">
    <source>
        <dbReference type="ARBA" id="ARBA00022825"/>
    </source>
</evidence>
<keyword evidence="2" id="KW-0645">Protease</keyword>
<feature type="non-terminal residue" evidence="6">
    <location>
        <position position="203"/>
    </location>
</feature>
<proteinExistence type="inferred from homology"/>
<dbReference type="InterPro" id="IPR015500">
    <property type="entry name" value="Peptidase_S8_subtilisin-rel"/>
</dbReference>
<dbReference type="PRINTS" id="PR00723">
    <property type="entry name" value="SUBTILISIN"/>
</dbReference>
<reference evidence="6" key="1">
    <citation type="journal article" date="2014" name="Front. Microbiol.">
        <title>High frequency of phylogenetically diverse reductive dehalogenase-homologous genes in deep subseafloor sedimentary metagenomes.</title>
        <authorList>
            <person name="Kawai M."/>
            <person name="Futagami T."/>
            <person name="Toyoda A."/>
            <person name="Takaki Y."/>
            <person name="Nishi S."/>
            <person name="Hori S."/>
            <person name="Arai W."/>
            <person name="Tsubouchi T."/>
            <person name="Morono Y."/>
            <person name="Uchiyama I."/>
            <person name="Ito T."/>
            <person name="Fujiyama A."/>
            <person name="Inagaki F."/>
            <person name="Takami H."/>
        </authorList>
    </citation>
    <scope>NUCLEOTIDE SEQUENCE</scope>
    <source>
        <strain evidence="6">Expedition CK06-06</strain>
    </source>
</reference>
<dbReference type="GO" id="GO:0006508">
    <property type="term" value="P:proteolysis"/>
    <property type="evidence" value="ECO:0007669"/>
    <property type="project" value="UniProtKB-KW"/>
</dbReference>
<name>X0Y5T2_9ZZZZ</name>
<dbReference type="AlphaFoldDB" id="X0Y5T2"/>
<evidence type="ECO:0000256" key="3">
    <source>
        <dbReference type="ARBA" id="ARBA00022801"/>
    </source>
</evidence>
<evidence type="ECO:0000259" key="5">
    <source>
        <dbReference type="Pfam" id="PF00082"/>
    </source>
</evidence>
<accession>X0Y5T2</accession>
<dbReference type="Pfam" id="PF00082">
    <property type="entry name" value="Peptidase_S8"/>
    <property type="match status" value="1"/>
</dbReference>
<dbReference type="PANTHER" id="PTHR43806:SF11">
    <property type="entry name" value="CEREVISIN-RELATED"/>
    <property type="match status" value="1"/>
</dbReference>
<organism evidence="6">
    <name type="scientific">marine sediment metagenome</name>
    <dbReference type="NCBI Taxonomy" id="412755"/>
    <lineage>
        <taxon>unclassified sequences</taxon>
        <taxon>metagenomes</taxon>
        <taxon>ecological metagenomes</taxon>
    </lineage>
</organism>
<evidence type="ECO:0000256" key="2">
    <source>
        <dbReference type="ARBA" id="ARBA00022670"/>
    </source>
</evidence>
<feature type="domain" description="Peptidase S8/S53" evidence="5">
    <location>
        <begin position="121"/>
        <end position="203"/>
    </location>
</feature>
<dbReference type="InterPro" id="IPR000209">
    <property type="entry name" value="Peptidase_S8/S53_dom"/>
</dbReference>
<dbReference type="InterPro" id="IPR050131">
    <property type="entry name" value="Peptidase_S8_subtilisin-like"/>
</dbReference>
<keyword evidence="4" id="KW-0720">Serine protease</keyword>
<dbReference type="EMBL" id="BARS01051297">
    <property type="protein sequence ID" value="GAG44033.1"/>
    <property type="molecule type" value="Genomic_DNA"/>
</dbReference>
<evidence type="ECO:0000313" key="6">
    <source>
        <dbReference type="EMBL" id="GAG44033.1"/>
    </source>
</evidence>
<comment type="similarity">
    <text evidence="1">Belongs to the peptidase S8 family.</text>
</comment>
<dbReference type="PANTHER" id="PTHR43806">
    <property type="entry name" value="PEPTIDASE S8"/>
    <property type="match status" value="1"/>
</dbReference>
<keyword evidence="3" id="KW-0378">Hydrolase</keyword>